<dbReference type="EMBL" id="PUGF01000003">
    <property type="protein sequence ID" value="PRC94355.1"/>
    <property type="molecule type" value="Genomic_DNA"/>
</dbReference>
<comment type="caution">
    <text evidence="1">The sequence shown here is derived from an EMBL/GenBank/DDBJ whole genome shotgun (WGS) entry which is preliminary data.</text>
</comment>
<accession>A0A2S9H2Z5</accession>
<sequence length="123" mass="12419">MLITRSKKIHGVIHTCAVACAGIGAGLAQVPGSDSAAIVPLQTAMIVSIAAEHGASVSKGLAADLLLTFTATLVGRTASQFLVGWIPVAGNIINASTAASITEVIGWAANAYFEKTEIASKSN</sequence>
<dbReference type="AlphaFoldDB" id="A0A2S9H2Z5"/>
<dbReference type="Proteomes" id="UP000237839">
    <property type="component" value="Unassembled WGS sequence"/>
</dbReference>
<reference evidence="1 2" key="1">
    <citation type="submission" date="2018-02" db="EMBL/GenBank/DDBJ databases">
        <title>Solimicrobium silvestre gen. nov., sp. nov., isolated from alpine forest soil.</title>
        <authorList>
            <person name="Margesin R."/>
            <person name="Albuquerque L."/>
            <person name="Zhang D.-C."/>
            <person name="Froufe H.J.C."/>
            <person name="Severino R."/>
            <person name="Roxo I."/>
            <person name="Egas C."/>
            <person name="Da Costa M.S."/>
        </authorList>
    </citation>
    <scope>NUCLEOTIDE SEQUENCE [LARGE SCALE GENOMIC DNA]</scope>
    <source>
        <strain evidence="1 2">S20-91</strain>
    </source>
</reference>
<evidence type="ECO:0008006" key="3">
    <source>
        <dbReference type="Google" id="ProtNLM"/>
    </source>
</evidence>
<dbReference type="OrthoDB" id="9255830at2"/>
<name>A0A2S9H2Z5_9BURK</name>
<protein>
    <recommendedName>
        <fullName evidence="3">DUF697 domain-containing protein</fullName>
    </recommendedName>
</protein>
<evidence type="ECO:0000313" key="2">
    <source>
        <dbReference type="Proteomes" id="UP000237839"/>
    </source>
</evidence>
<dbReference type="RefSeq" id="WP_105530679.1">
    <property type="nucleotide sequence ID" value="NZ_PUGF01000003.1"/>
</dbReference>
<organism evidence="1 2">
    <name type="scientific">Solimicrobium silvestre</name>
    <dbReference type="NCBI Taxonomy" id="2099400"/>
    <lineage>
        <taxon>Bacteria</taxon>
        <taxon>Pseudomonadati</taxon>
        <taxon>Pseudomonadota</taxon>
        <taxon>Betaproteobacteria</taxon>
        <taxon>Burkholderiales</taxon>
        <taxon>Oxalobacteraceae</taxon>
        <taxon>Solimicrobium</taxon>
    </lineage>
</organism>
<gene>
    <name evidence="1" type="ORF">S2091_0976</name>
</gene>
<evidence type="ECO:0000313" key="1">
    <source>
        <dbReference type="EMBL" id="PRC94355.1"/>
    </source>
</evidence>
<keyword evidence="2" id="KW-1185">Reference proteome</keyword>
<proteinExistence type="predicted"/>